<reference evidence="4 5" key="1">
    <citation type="submission" date="2020-01" db="EMBL/GenBank/DDBJ databases">
        <title>Identification and distribution of gene clusters putatively required for synthesis of sphingolipid metabolism inhibitors in phylogenetically diverse species of the filamentous fungus Fusarium.</title>
        <authorList>
            <person name="Kim H.-S."/>
            <person name="Busman M."/>
            <person name="Brown D.W."/>
            <person name="Divon H."/>
            <person name="Uhlig S."/>
            <person name="Proctor R.H."/>
        </authorList>
    </citation>
    <scope>NUCLEOTIDE SEQUENCE [LARGE SCALE GENOMIC DNA]</scope>
    <source>
        <strain evidence="4 5">NRRL 20459</strain>
    </source>
</reference>
<evidence type="ECO:0000256" key="2">
    <source>
        <dbReference type="SAM" id="Phobius"/>
    </source>
</evidence>
<keyword evidence="2" id="KW-0472">Membrane</keyword>
<name>A0A8H4PDT2_9HYPO</name>
<feature type="transmembrane region" description="Helical" evidence="2">
    <location>
        <begin position="137"/>
        <end position="156"/>
    </location>
</feature>
<feature type="transmembrane region" description="Helical" evidence="2">
    <location>
        <begin position="82"/>
        <end position="100"/>
    </location>
</feature>
<evidence type="ECO:0000259" key="3">
    <source>
        <dbReference type="Pfam" id="PF04982"/>
    </source>
</evidence>
<gene>
    <name evidence="4" type="ORF">FALBO_5922</name>
</gene>
<dbReference type="InterPro" id="IPR058581">
    <property type="entry name" value="TM_HPP"/>
</dbReference>
<dbReference type="EMBL" id="JAADYS010000775">
    <property type="protein sequence ID" value="KAF4467193.1"/>
    <property type="molecule type" value="Genomic_DNA"/>
</dbReference>
<feature type="domain" description="HPP transmembrane region" evidence="3">
    <location>
        <begin position="50"/>
        <end position="209"/>
    </location>
</feature>
<keyword evidence="5" id="KW-1185">Reference proteome</keyword>
<comment type="caution">
    <text evidence="4">The sequence shown here is derived from an EMBL/GenBank/DDBJ whole genome shotgun (WGS) entry which is preliminary data.</text>
</comment>
<dbReference type="Pfam" id="PF04982">
    <property type="entry name" value="TM_HPP"/>
    <property type="match status" value="1"/>
</dbReference>
<feature type="transmembrane region" description="Helical" evidence="2">
    <location>
        <begin position="176"/>
        <end position="201"/>
    </location>
</feature>
<feature type="transmembrane region" description="Helical" evidence="2">
    <location>
        <begin position="47"/>
        <end position="70"/>
    </location>
</feature>
<dbReference type="OrthoDB" id="2016548at2759"/>
<protein>
    <submittedName>
        <fullName evidence="4">HPP family</fullName>
    </submittedName>
</protein>
<keyword evidence="2" id="KW-0812">Transmembrane</keyword>
<organism evidence="4 5">
    <name type="scientific">Fusarium albosuccineum</name>
    <dbReference type="NCBI Taxonomy" id="1237068"/>
    <lineage>
        <taxon>Eukaryota</taxon>
        <taxon>Fungi</taxon>
        <taxon>Dikarya</taxon>
        <taxon>Ascomycota</taxon>
        <taxon>Pezizomycotina</taxon>
        <taxon>Sordariomycetes</taxon>
        <taxon>Hypocreomycetidae</taxon>
        <taxon>Hypocreales</taxon>
        <taxon>Nectriaceae</taxon>
        <taxon>Fusarium</taxon>
        <taxon>Fusarium decemcellulare species complex</taxon>
    </lineage>
</organism>
<accession>A0A8H4PDT2</accession>
<keyword evidence="2" id="KW-1133">Transmembrane helix</keyword>
<evidence type="ECO:0000256" key="1">
    <source>
        <dbReference type="SAM" id="MobiDB-lite"/>
    </source>
</evidence>
<feature type="region of interest" description="Disordered" evidence="1">
    <location>
        <begin position="223"/>
        <end position="257"/>
    </location>
</feature>
<evidence type="ECO:0000313" key="5">
    <source>
        <dbReference type="Proteomes" id="UP000554235"/>
    </source>
</evidence>
<dbReference type="Proteomes" id="UP000554235">
    <property type="component" value="Unassembled WGS sequence"/>
</dbReference>
<evidence type="ECO:0000313" key="4">
    <source>
        <dbReference type="EMBL" id="KAF4467193.1"/>
    </source>
</evidence>
<dbReference type="PANTHER" id="PTHR33741">
    <property type="entry name" value="TRANSMEMBRANE PROTEIN DDB_G0269096-RELATED"/>
    <property type="match status" value="1"/>
</dbReference>
<dbReference type="InterPro" id="IPR007065">
    <property type="entry name" value="HPP"/>
</dbReference>
<dbReference type="AlphaFoldDB" id="A0A8H4PDT2"/>
<proteinExistence type="predicted"/>
<dbReference type="PANTHER" id="PTHR33741:SF5">
    <property type="entry name" value="TRANSMEMBRANE PROTEIN DDB_G0269096-RELATED"/>
    <property type="match status" value="1"/>
</dbReference>
<sequence>MSRMNPTTWKFDIDRLLNPIIPSPPWRHLPYPVAYFLGYRHDKPRDIGTIVPVFWAFIGIFCGISIIEVVSERIPSFVDRGAPIIVGSFGAGAVLEFYAIESPLAQPRNFLFGQLIAAVLGCGIGKLFQLSNDFESIRWFGGAISCAFVTSVMALTKTIHPPAGATALLAVVDDRLLALGWFFVPVVLFNCTIMLVVALLVNNIQRRFPSYWWTPEDLRGIRTEGEKPKPIDIESKGDAAEERPENGSDTEGHERHDGHEIIIKPGGVLVLPNHVYLMQEEIQLLEEIGNRL</sequence>
<feature type="transmembrane region" description="Helical" evidence="2">
    <location>
        <begin position="112"/>
        <end position="130"/>
    </location>
</feature>